<proteinExistence type="predicted"/>
<feature type="transmembrane region" description="Helical" evidence="1">
    <location>
        <begin position="149"/>
        <end position="171"/>
    </location>
</feature>
<keyword evidence="3" id="KW-1185">Reference proteome</keyword>
<keyword evidence="1" id="KW-1133">Transmembrane helix</keyword>
<feature type="transmembrane region" description="Helical" evidence="1">
    <location>
        <begin position="50"/>
        <end position="69"/>
    </location>
</feature>
<evidence type="ECO:0000256" key="1">
    <source>
        <dbReference type="SAM" id="Phobius"/>
    </source>
</evidence>
<dbReference type="EMBL" id="VSWD01000010">
    <property type="protein sequence ID" value="KAK3089500.1"/>
    <property type="molecule type" value="Genomic_DNA"/>
</dbReference>
<accession>A0AA89BNJ0</accession>
<feature type="transmembrane region" description="Helical" evidence="1">
    <location>
        <begin position="121"/>
        <end position="137"/>
    </location>
</feature>
<feature type="transmembrane region" description="Helical" evidence="1">
    <location>
        <begin position="25"/>
        <end position="44"/>
    </location>
</feature>
<gene>
    <name evidence="2" type="ORF">FSP39_004108</name>
</gene>
<organism evidence="2 3">
    <name type="scientific">Pinctada imbricata</name>
    <name type="common">Atlantic pearl-oyster</name>
    <name type="synonym">Pinctada martensii</name>
    <dbReference type="NCBI Taxonomy" id="66713"/>
    <lineage>
        <taxon>Eukaryota</taxon>
        <taxon>Metazoa</taxon>
        <taxon>Spiralia</taxon>
        <taxon>Lophotrochozoa</taxon>
        <taxon>Mollusca</taxon>
        <taxon>Bivalvia</taxon>
        <taxon>Autobranchia</taxon>
        <taxon>Pteriomorphia</taxon>
        <taxon>Pterioida</taxon>
        <taxon>Pterioidea</taxon>
        <taxon>Pteriidae</taxon>
        <taxon>Pinctada</taxon>
    </lineage>
</organism>
<comment type="caution">
    <text evidence="2">The sequence shown here is derived from an EMBL/GenBank/DDBJ whole genome shotgun (WGS) entry which is preliminary data.</text>
</comment>
<feature type="transmembrane region" description="Helical" evidence="1">
    <location>
        <begin position="81"/>
        <end position="101"/>
    </location>
</feature>
<reference evidence="2" key="1">
    <citation type="submission" date="2019-08" db="EMBL/GenBank/DDBJ databases">
        <title>The improved chromosome-level genome for the pearl oyster Pinctada fucata martensii using PacBio sequencing and Hi-C.</title>
        <authorList>
            <person name="Zheng Z."/>
        </authorList>
    </citation>
    <scope>NUCLEOTIDE SEQUENCE</scope>
    <source>
        <strain evidence="2">ZZ-2019</strain>
        <tissue evidence="2">Adductor muscle</tissue>
    </source>
</reference>
<dbReference type="Proteomes" id="UP001186944">
    <property type="component" value="Unassembled WGS sequence"/>
</dbReference>
<evidence type="ECO:0000313" key="2">
    <source>
        <dbReference type="EMBL" id="KAK3089500.1"/>
    </source>
</evidence>
<dbReference type="AlphaFoldDB" id="A0AA89BNJ0"/>
<protein>
    <recommendedName>
        <fullName evidence="4">Transmembrane protein 220</fullName>
    </recommendedName>
</protein>
<dbReference type="InterPro" id="IPR029377">
    <property type="entry name" value="TMEM220"/>
</dbReference>
<dbReference type="PANTHER" id="PTHR34262">
    <property type="entry name" value="TRANSMEMBRANE PROTEIN 220"/>
    <property type="match status" value="1"/>
</dbReference>
<dbReference type="PANTHER" id="PTHR34262:SF1">
    <property type="entry name" value="TRANSMEMBRANE PROTEIN 220"/>
    <property type="match status" value="1"/>
</dbReference>
<sequence length="188" mass="21615">MEKSEVRMPDSGICDKLESCGSWRIWRAMNAVMFTFFLLAGYVNLNDPDWYLWIPIYGVCALLCLPLIVKPEWSYSKIWNTVAVIHLTFCLSYAVYQVVLLMEAVSGRLENPLQHEEGREAGGLLIIITWLIIGRFTQIGRPVKMSNKYMMNALLLMAVTLTFIPLLTWSLCFVGDWHKRLGHCKGMF</sequence>
<dbReference type="Pfam" id="PF15071">
    <property type="entry name" value="TMEM220"/>
    <property type="match status" value="1"/>
</dbReference>
<evidence type="ECO:0000313" key="3">
    <source>
        <dbReference type="Proteomes" id="UP001186944"/>
    </source>
</evidence>
<keyword evidence="1" id="KW-0472">Membrane</keyword>
<keyword evidence="1" id="KW-0812">Transmembrane</keyword>
<name>A0AA89BNJ0_PINIB</name>
<evidence type="ECO:0008006" key="4">
    <source>
        <dbReference type="Google" id="ProtNLM"/>
    </source>
</evidence>